<evidence type="ECO:0000313" key="3">
    <source>
        <dbReference type="Proteomes" id="UP000235162"/>
    </source>
</evidence>
<reference evidence="2 3" key="1">
    <citation type="submission" date="2018-01" db="EMBL/GenBank/DDBJ databases">
        <title>The draft genome sequence of Halioglobus japonicus S1-36.</title>
        <authorList>
            <person name="Du Z.-J."/>
            <person name="Shi M.-J."/>
        </authorList>
    </citation>
    <scope>NUCLEOTIDE SEQUENCE [LARGE SCALE GENOMIC DNA]</scope>
    <source>
        <strain evidence="2 3">S1-36</strain>
    </source>
</reference>
<keyword evidence="3" id="KW-1185">Reference proteome</keyword>
<protein>
    <recommendedName>
        <fullName evidence="1">DM13 domain-containing protein</fullName>
    </recommendedName>
</protein>
<comment type="caution">
    <text evidence="2">The sequence shown here is derived from an EMBL/GenBank/DDBJ whole genome shotgun (WGS) entry which is preliminary data.</text>
</comment>
<feature type="domain" description="DM13" evidence="1">
    <location>
        <begin position="50"/>
        <end position="155"/>
    </location>
</feature>
<dbReference type="EMBL" id="PKUR01000004">
    <property type="protein sequence ID" value="PLW85028.1"/>
    <property type="molecule type" value="Genomic_DNA"/>
</dbReference>
<dbReference type="RefSeq" id="WP_084197887.1">
    <property type="nucleotide sequence ID" value="NZ_BMYL01000004.1"/>
</dbReference>
<name>A0AAP8MC08_9GAMM</name>
<organism evidence="2 3">
    <name type="scientific">Halioglobus japonicus</name>
    <dbReference type="NCBI Taxonomy" id="930805"/>
    <lineage>
        <taxon>Bacteria</taxon>
        <taxon>Pseudomonadati</taxon>
        <taxon>Pseudomonadota</taxon>
        <taxon>Gammaproteobacteria</taxon>
        <taxon>Cellvibrionales</taxon>
        <taxon>Halieaceae</taxon>
        <taxon>Halioglobus</taxon>
    </lineage>
</organism>
<dbReference type="InterPro" id="IPR019545">
    <property type="entry name" value="DM13_domain"/>
</dbReference>
<dbReference type="AlphaFoldDB" id="A0AAP8MC08"/>
<gene>
    <name evidence="2" type="ORF">C0029_15965</name>
</gene>
<accession>A0AAP8MC08</accession>
<dbReference type="Proteomes" id="UP000235162">
    <property type="component" value="Unassembled WGS sequence"/>
</dbReference>
<dbReference type="PROSITE" id="PS51549">
    <property type="entry name" value="DM13"/>
    <property type="match status" value="1"/>
</dbReference>
<evidence type="ECO:0000313" key="2">
    <source>
        <dbReference type="EMBL" id="PLW85028.1"/>
    </source>
</evidence>
<evidence type="ECO:0000259" key="1">
    <source>
        <dbReference type="PROSITE" id="PS51549"/>
    </source>
</evidence>
<dbReference type="KEGG" id="hja:BST95_01700"/>
<dbReference type="Pfam" id="PF10517">
    <property type="entry name" value="DM13"/>
    <property type="match status" value="1"/>
</dbReference>
<proteinExistence type="predicted"/>
<sequence length="155" mass="16862">MRALLLVASHIAVAIFGFMAGIFALPILMAPDAPQAETVAAAQVGATYTGEFRRDLKDSDFLHWGEGVISVGPDAITLLGQLAPGPAYKLYLSPEFVETETGFEAIRSSMVQVGPVDTFENFIVPVGADIDLERYNTVIIWCESFSQFITAARYR</sequence>